<comment type="caution">
    <text evidence="1">The sequence shown here is derived from an EMBL/GenBank/DDBJ whole genome shotgun (WGS) entry which is preliminary data.</text>
</comment>
<accession>A0ACC3NSR4</accession>
<organism evidence="1 2">
    <name type="scientific">Vermiconidia calcicola</name>
    <dbReference type="NCBI Taxonomy" id="1690605"/>
    <lineage>
        <taxon>Eukaryota</taxon>
        <taxon>Fungi</taxon>
        <taxon>Dikarya</taxon>
        <taxon>Ascomycota</taxon>
        <taxon>Pezizomycotina</taxon>
        <taxon>Dothideomycetes</taxon>
        <taxon>Dothideomycetidae</taxon>
        <taxon>Mycosphaerellales</taxon>
        <taxon>Extremaceae</taxon>
        <taxon>Vermiconidia</taxon>
    </lineage>
</organism>
<dbReference type="EMBL" id="JAUTXU010000014">
    <property type="protein sequence ID" value="KAK3722153.1"/>
    <property type="molecule type" value="Genomic_DNA"/>
</dbReference>
<gene>
    <name evidence="1" type="ORF">LTR37_002586</name>
</gene>
<evidence type="ECO:0000313" key="1">
    <source>
        <dbReference type="EMBL" id="KAK3722153.1"/>
    </source>
</evidence>
<sequence>MAVADKPIYVNIPPPPLPEFYLPKKSRKQATRSSSSSSVAEIDVEALVIKESPTSGDGVYDGKPRGASLAYPGAPLIAMPPIAANAGGYDVPPLAIYHICRICLRPRSPRYHREHPIPIDGVPPPPGICRRCRVTSVEEIKKVAEVVTKFESDEIKIGCITPFVRDEDIISNEEMRRMKLEKYLKGPPDNRHMTITTTHRRRSSSGRDIVYRHVRVVEDAEEPELERRSKKVVYTAQDAIENFNDEPPPVPPVPPQAPRPVTMSMQVQTSENPASMPARTVKSATIRRMDSTKASVSTQASSRSGSPYIAQGSAKVTTHSRRPSHTDSDIRRIAREEVERYGRTSQKPERSESDIRRISREEVARYREAERKLEGHPDAYAHGKLVPVERRIAVEKDVVETTPWSQPAGRTPAPAMVATRERSRSEDRVLKVATETEKGSKARGRVDEQSWGPKWKRELSIERRNASDYERQVWVASEGGPVIEQRRTSTAAPRDSEPLGSGKVRAVYDAVRQNSSPRQSSDAESYVVEIERGPEKKKYEVTAPAKNKYEVTKVSEEIDVPVRSRAASYHQPNAESRTPLQPDSPVPVRHQHGGSAIERQEVRNRASSPLPPTDGERRSTWSRSSRPTDREYWYDEATVRTADTRSSKQWTGVALQQTEPQAPPPKTDRSGKPWARDPLDEHSTQMSDKTYWPKEQDARKTPREPQSSAKGDAPHPESNVILDRDTPFPKERTEKPPKADAPKVDRRARDNDTEYIYTERIVQPAGRPFGWRPFDDAPPAHVEVVEDTVWRRRPAEQAAQHEQREQAPPRGQHKQPADRPFGWRPSDDAPPTHVEVVEDTVWRRRPAEQAPRQEQREQAPPQEQRKQRKHRRHHQDMRDSEESTHVRFNSKLDISPTPPGSDASSSEFRSFRSFGRGNTRQMDGHQDSERNDAEYEKRGRARSRDTGVEFFYGRASQNEREHDRDATVRPKQKEGASGSSRWVAGGKPLEHAFSESPSREGSIDRDRRDTTDGRGPYRPEQRVTDSMRPHDGSRESRTWTSDARAGRGDAQMR</sequence>
<keyword evidence="2" id="KW-1185">Reference proteome</keyword>
<dbReference type="Proteomes" id="UP001281147">
    <property type="component" value="Unassembled WGS sequence"/>
</dbReference>
<proteinExistence type="predicted"/>
<protein>
    <submittedName>
        <fullName evidence="1">Uncharacterized protein</fullName>
    </submittedName>
</protein>
<evidence type="ECO:0000313" key="2">
    <source>
        <dbReference type="Proteomes" id="UP001281147"/>
    </source>
</evidence>
<reference evidence="1" key="1">
    <citation type="submission" date="2023-07" db="EMBL/GenBank/DDBJ databases">
        <title>Black Yeasts Isolated from many extreme environments.</title>
        <authorList>
            <person name="Coleine C."/>
            <person name="Stajich J.E."/>
            <person name="Selbmann L."/>
        </authorList>
    </citation>
    <scope>NUCLEOTIDE SEQUENCE</scope>
    <source>
        <strain evidence="1">CCFEE 5714</strain>
    </source>
</reference>
<name>A0ACC3NSR4_9PEZI</name>